<dbReference type="AlphaFoldDB" id="M4C3L6"/>
<dbReference type="HOGENOM" id="CLU_3091408_0_0_1"/>
<feature type="compositionally biased region" description="Basic and acidic residues" evidence="1">
    <location>
        <begin position="29"/>
        <end position="39"/>
    </location>
</feature>
<accession>M4C3L6</accession>
<evidence type="ECO:0000313" key="2">
    <source>
        <dbReference type="EnsemblProtists" id="HpaP813684"/>
    </source>
</evidence>
<feature type="compositionally biased region" description="Basic residues" evidence="1">
    <location>
        <begin position="19"/>
        <end position="28"/>
    </location>
</feature>
<feature type="region of interest" description="Disordered" evidence="1">
    <location>
        <begin position="1"/>
        <end position="52"/>
    </location>
</feature>
<dbReference type="Proteomes" id="UP000011713">
    <property type="component" value="Unassembled WGS sequence"/>
</dbReference>
<proteinExistence type="predicted"/>
<organism evidence="2 3">
    <name type="scientific">Hyaloperonospora arabidopsidis (strain Emoy2)</name>
    <name type="common">Downy mildew agent</name>
    <name type="synonym">Peronospora arabidopsidis</name>
    <dbReference type="NCBI Taxonomy" id="559515"/>
    <lineage>
        <taxon>Eukaryota</taxon>
        <taxon>Sar</taxon>
        <taxon>Stramenopiles</taxon>
        <taxon>Oomycota</taxon>
        <taxon>Peronosporomycetes</taxon>
        <taxon>Peronosporales</taxon>
        <taxon>Peronosporaceae</taxon>
        <taxon>Hyaloperonospora</taxon>
    </lineage>
</organism>
<evidence type="ECO:0000256" key="1">
    <source>
        <dbReference type="SAM" id="MobiDB-lite"/>
    </source>
</evidence>
<reference evidence="2" key="2">
    <citation type="submission" date="2015-06" db="UniProtKB">
        <authorList>
            <consortium name="EnsemblProtists"/>
        </authorList>
    </citation>
    <scope>IDENTIFICATION</scope>
    <source>
        <strain evidence="2">Emoy2</strain>
    </source>
</reference>
<name>M4C3L6_HYAAE</name>
<dbReference type="VEuPathDB" id="FungiDB:HpaG813684"/>
<dbReference type="EMBL" id="JH598171">
    <property type="status" value="NOT_ANNOTATED_CDS"/>
    <property type="molecule type" value="Genomic_DNA"/>
</dbReference>
<reference evidence="3" key="1">
    <citation type="journal article" date="2010" name="Science">
        <title>Signatures of adaptation to obligate biotrophy in the Hyaloperonospora arabidopsidis genome.</title>
        <authorList>
            <person name="Baxter L."/>
            <person name="Tripathy S."/>
            <person name="Ishaque N."/>
            <person name="Boot N."/>
            <person name="Cabral A."/>
            <person name="Kemen E."/>
            <person name="Thines M."/>
            <person name="Ah-Fong A."/>
            <person name="Anderson R."/>
            <person name="Badejoko W."/>
            <person name="Bittner-Eddy P."/>
            <person name="Boore J.L."/>
            <person name="Chibucos M.C."/>
            <person name="Coates M."/>
            <person name="Dehal P."/>
            <person name="Delehaunty K."/>
            <person name="Dong S."/>
            <person name="Downton P."/>
            <person name="Dumas B."/>
            <person name="Fabro G."/>
            <person name="Fronick C."/>
            <person name="Fuerstenberg S.I."/>
            <person name="Fulton L."/>
            <person name="Gaulin E."/>
            <person name="Govers F."/>
            <person name="Hughes L."/>
            <person name="Humphray S."/>
            <person name="Jiang R.H."/>
            <person name="Judelson H."/>
            <person name="Kamoun S."/>
            <person name="Kyung K."/>
            <person name="Meijer H."/>
            <person name="Minx P."/>
            <person name="Morris P."/>
            <person name="Nelson J."/>
            <person name="Phuntumart V."/>
            <person name="Qutob D."/>
            <person name="Rehmany A."/>
            <person name="Rougon-Cardoso A."/>
            <person name="Ryden P."/>
            <person name="Torto-Alalibo T."/>
            <person name="Studholme D."/>
            <person name="Wang Y."/>
            <person name="Win J."/>
            <person name="Wood J."/>
            <person name="Clifton S.W."/>
            <person name="Rogers J."/>
            <person name="Van den Ackerveken G."/>
            <person name="Jones J.D."/>
            <person name="McDowell J.M."/>
            <person name="Beynon J."/>
            <person name="Tyler B.M."/>
        </authorList>
    </citation>
    <scope>NUCLEOTIDE SEQUENCE [LARGE SCALE GENOMIC DNA]</scope>
    <source>
        <strain evidence="3">Emoy2</strain>
    </source>
</reference>
<dbReference type="InParanoid" id="M4C3L6"/>
<protein>
    <submittedName>
        <fullName evidence="2">Uncharacterized protein</fullName>
    </submittedName>
</protein>
<evidence type="ECO:0000313" key="3">
    <source>
        <dbReference type="Proteomes" id="UP000011713"/>
    </source>
</evidence>
<keyword evidence="3" id="KW-1185">Reference proteome</keyword>
<sequence length="52" mass="5830">MTTDDAGSPPPQQQATWRKTAKPRRRPRSRDDAKTEPARTKSKNPARVAGEK</sequence>
<dbReference type="EnsemblProtists" id="HpaT813684">
    <property type="protein sequence ID" value="HpaP813684"/>
    <property type="gene ID" value="HpaG813684"/>
</dbReference>